<feature type="repeat" description="TPR" evidence="3">
    <location>
        <begin position="1065"/>
        <end position="1098"/>
    </location>
</feature>
<dbReference type="CDD" id="cd14014">
    <property type="entry name" value="STKc_PknB_like"/>
    <property type="match status" value="1"/>
</dbReference>
<dbReference type="Gene3D" id="3.40.50.300">
    <property type="entry name" value="P-loop containing nucleotide triphosphate hydrolases"/>
    <property type="match status" value="1"/>
</dbReference>
<dbReference type="InterPro" id="IPR011990">
    <property type="entry name" value="TPR-like_helical_dom_sf"/>
</dbReference>
<dbReference type="InterPro" id="IPR026000">
    <property type="entry name" value="Apc5_dom"/>
</dbReference>
<reference evidence="6 7" key="1">
    <citation type="submission" date="2024-09" db="EMBL/GenBank/DDBJ databases">
        <title>Laminarin stimulates single cell rates of sulfate reduction while oxygen inhibits transcriptomic activity in coastal marine sediment.</title>
        <authorList>
            <person name="Lindsay M."/>
            <person name="Orcutt B."/>
            <person name="Emerson D."/>
            <person name="Stepanauskas R."/>
            <person name="D'Angelo T."/>
        </authorList>
    </citation>
    <scope>NUCLEOTIDE SEQUENCE [LARGE SCALE GENOMIC DNA]</scope>
    <source>
        <strain evidence="6">SAG AM-311-K15</strain>
    </source>
</reference>
<dbReference type="PROSITE" id="PS50011">
    <property type="entry name" value="PROTEIN_KINASE_DOM"/>
    <property type="match status" value="1"/>
</dbReference>
<dbReference type="SUPFAM" id="SSF56112">
    <property type="entry name" value="Protein kinase-like (PK-like)"/>
    <property type="match status" value="1"/>
</dbReference>
<feature type="binding site" evidence="4">
    <location>
        <position position="47"/>
    </location>
    <ligand>
        <name>ATP</name>
        <dbReference type="ChEBI" id="CHEBI:30616"/>
    </ligand>
</feature>
<dbReference type="SUPFAM" id="SSF48452">
    <property type="entry name" value="TPR-like"/>
    <property type="match status" value="3"/>
</dbReference>
<dbReference type="PROSITE" id="PS00108">
    <property type="entry name" value="PROTEIN_KINASE_ST"/>
    <property type="match status" value="1"/>
</dbReference>
<dbReference type="PROSITE" id="PS50005">
    <property type="entry name" value="TPR"/>
    <property type="match status" value="2"/>
</dbReference>
<name>A0ABV6Z0K5_UNCC1</name>
<evidence type="ECO:0000256" key="3">
    <source>
        <dbReference type="PROSITE-ProRule" id="PRU00339"/>
    </source>
</evidence>
<evidence type="ECO:0000313" key="7">
    <source>
        <dbReference type="Proteomes" id="UP001594351"/>
    </source>
</evidence>
<dbReference type="PANTHER" id="PTHR16305:SF28">
    <property type="entry name" value="GUANYLATE CYCLASE DOMAIN-CONTAINING PROTEIN"/>
    <property type="match status" value="1"/>
</dbReference>
<dbReference type="SUPFAM" id="SSF52540">
    <property type="entry name" value="P-loop containing nucleoside triphosphate hydrolases"/>
    <property type="match status" value="1"/>
</dbReference>
<dbReference type="InterPro" id="IPR000719">
    <property type="entry name" value="Prot_kinase_dom"/>
</dbReference>
<dbReference type="Pfam" id="PF17874">
    <property type="entry name" value="TPR_MalT"/>
    <property type="match status" value="1"/>
</dbReference>
<dbReference type="Pfam" id="PF00069">
    <property type="entry name" value="Pkinase"/>
    <property type="match status" value="2"/>
</dbReference>
<gene>
    <name evidence="6" type="ORF">ACFL27_17435</name>
</gene>
<evidence type="ECO:0000256" key="2">
    <source>
        <dbReference type="ARBA" id="ARBA00022840"/>
    </source>
</evidence>
<feature type="domain" description="Protein kinase" evidence="5">
    <location>
        <begin position="11"/>
        <end position="347"/>
    </location>
</feature>
<dbReference type="Proteomes" id="UP001594351">
    <property type="component" value="Unassembled WGS sequence"/>
</dbReference>
<protein>
    <submittedName>
        <fullName evidence="6">Tetratricopeptide repeat protein</fullName>
    </submittedName>
</protein>
<keyword evidence="2 4" id="KW-0067">ATP-binding</keyword>
<evidence type="ECO:0000256" key="4">
    <source>
        <dbReference type="PROSITE-ProRule" id="PRU10141"/>
    </source>
</evidence>
<evidence type="ECO:0000256" key="1">
    <source>
        <dbReference type="ARBA" id="ARBA00022741"/>
    </source>
</evidence>
<keyword evidence="3" id="KW-0802">TPR repeat</keyword>
<accession>A0ABV6Z0K5</accession>
<dbReference type="SMART" id="SM00220">
    <property type="entry name" value="S_TKc"/>
    <property type="match status" value="1"/>
</dbReference>
<dbReference type="InterPro" id="IPR041664">
    <property type="entry name" value="AAA_16"/>
</dbReference>
<sequence>MTKNGEQIGDYIVLRLLGQGGMGVVYEAEQRQTGKRVALKTVTLPRKELLGSLRREIFTLATIRHPGVVRIVDQGIADDLPWYAMELIEGIPLNVLWEHMRRHPGDNDSNSAAVISRHQDGARVPQKETARWWTRTIVDPLPEASLIHTAGVYSPEAKIKSEPVKHREENSRDSGKSTSFNRLIHIIYTICKTLSYLHGEGLVHGDLKPGNIMIKQNDFPILVDFGLVSQFAGHGSRENLSVQQSGKGTLLYNAPEQMLGESLDARTDLYAIGCILYELLTDKIPFDGSTPAEVINAHLSSQRLAPLTYDHTLPPAINSLVLQLIQKEPQHRLGYAADIARILKPFLETEPAIDDFPPARTYLYRSRLAGREQSLKIIENCLSQTRAGKGNMVLIAGEGGIGKTRFAMEVANAVTRQSGEVLTGSCFIRSSRLLDPFRPILQNIVDYCHSSGREESDRIFGKRGKVLADIEPSISHLSGQDVHQQSEDLSPAAARLRIITYLQECLRNYINQRYCVFIIDDLHWADDLTFAFLSSCLQSKFLSKIPLCILCTYRPEELSPEKLKPYQDDPVIHIQLDRLEKQDVIQVIGQMLAMAQPPVLFGEFIAESSEGNPFFIAEYLQLLVDEKILFRNQAGDWELVSTGDRPLSRERYRDLPIPRSLKSLIARRLIGLPEVSQKVLDITVILGQECQSEFLHSFFDQDTDYYEGLHFLIQRHVLEETDPGTIRFVHARIKDFLYDTLSEDRSVKLHQLCARRILDFYATELDNYAIELAYHYDRAGMGAEALHWYSQSAELATRQYAHDRALYAIERALTFIESHDPEKQYHLIRKRCNIYRLLGNRHAQRDDVLSLGALAEKIDTSRIHISFAKEESMFYSETGEFEQAMRSLERWQELCDKDTPVEDKTFLQIYLGNVYVNMGEFTKAKNHIEAAFEQAEHLQDSKTMMQANITLGMLLYGMGSYDKADAVFTKTLPLTIQVQDRQNQGLILNNLGLIAAELENFEEAAGYFKQALKILTDIGDILGTGRVTNNLGLYAAKKGKIIKAEAYFSRSFEIALQVDNKSSAALSLSNRAHCLKHMGHYEHARQLFQEALNLARETGDKQTQSLAHMNLSNLLLYRGHLEEAERFCVEGYEITKSIGSLINQIHFDVSLSRFESERGNFIAARERQRIIREYCPKSYITIIHLECARRATQMGDWVEAASIFDELHSEMCETDNRVSQANIRSWLGYFQTWSGQLEQGLSNCLQAFALVDRRENAFYAGDCALNLGYALFFSGSYAEAENIFIQAHGDWQKLDNVVLSKECGAGIARAMMKQGKDEDAWKTIEPLLPTAELTIPFGARDPFFTFLTIYELLTLKDKRRADIMLPEIHKLLQLRAEQFTDDQEKQFFLQNIPSHRRVMELYHRLETE</sequence>
<feature type="repeat" description="TPR" evidence="3">
    <location>
        <begin position="985"/>
        <end position="1018"/>
    </location>
</feature>
<dbReference type="SMART" id="SM00028">
    <property type="entry name" value="TPR"/>
    <property type="match status" value="6"/>
</dbReference>
<dbReference type="InterPro" id="IPR041617">
    <property type="entry name" value="TPR_MalT"/>
</dbReference>
<dbReference type="Pfam" id="PF12862">
    <property type="entry name" value="ANAPC5"/>
    <property type="match status" value="1"/>
</dbReference>
<comment type="caution">
    <text evidence="6">The sequence shown here is derived from an EMBL/GenBank/DDBJ whole genome shotgun (WGS) entry which is preliminary data.</text>
</comment>
<evidence type="ECO:0000313" key="6">
    <source>
        <dbReference type="EMBL" id="MFC1851978.1"/>
    </source>
</evidence>
<dbReference type="InterPro" id="IPR027417">
    <property type="entry name" value="P-loop_NTPase"/>
</dbReference>
<dbReference type="PROSITE" id="PS00107">
    <property type="entry name" value="PROTEIN_KINASE_ATP"/>
    <property type="match status" value="1"/>
</dbReference>
<keyword evidence="1 4" id="KW-0547">Nucleotide-binding</keyword>
<dbReference type="InterPro" id="IPR008271">
    <property type="entry name" value="Ser/Thr_kinase_AS"/>
</dbReference>
<dbReference type="EMBL" id="JBHPBY010000249">
    <property type="protein sequence ID" value="MFC1851978.1"/>
    <property type="molecule type" value="Genomic_DNA"/>
</dbReference>
<dbReference type="InterPro" id="IPR019734">
    <property type="entry name" value="TPR_rpt"/>
</dbReference>
<evidence type="ECO:0000259" key="5">
    <source>
        <dbReference type="PROSITE" id="PS50011"/>
    </source>
</evidence>
<dbReference type="PANTHER" id="PTHR16305">
    <property type="entry name" value="TESTICULAR SOLUBLE ADENYLYL CYCLASE"/>
    <property type="match status" value="1"/>
</dbReference>
<keyword evidence="7" id="KW-1185">Reference proteome</keyword>
<dbReference type="InterPro" id="IPR017441">
    <property type="entry name" value="Protein_kinase_ATP_BS"/>
</dbReference>
<organism evidence="6 7">
    <name type="scientific">candidate division CSSED10-310 bacterium</name>
    <dbReference type="NCBI Taxonomy" id="2855610"/>
    <lineage>
        <taxon>Bacteria</taxon>
        <taxon>Bacteria division CSSED10-310</taxon>
    </lineage>
</organism>
<proteinExistence type="predicted"/>
<dbReference type="Gene3D" id="1.10.510.10">
    <property type="entry name" value="Transferase(Phosphotransferase) domain 1"/>
    <property type="match status" value="1"/>
</dbReference>
<dbReference type="Pfam" id="PF13191">
    <property type="entry name" value="AAA_16"/>
    <property type="match status" value="1"/>
</dbReference>
<dbReference type="Gene3D" id="1.25.40.10">
    <property type="entry name" value="Tetratricopeptide repeat domain"/>
    <property type="match status" value="3"/>
</dbReference>
<dbReference type="Gene3D" id="3.30.200.20">
    <property type="entry name" value="Phosphorylase Kinase, domain 1"/>
    <property type="match status" value="1"/>
</dbReference>
<dbReference type="InterPro" id="IPR011009">
    <property type="entry name" value="Kinase-like_dom_sf"/>
</dbReference>